<gene>
    <name evidence="1" type="ORF">B2A_02300</name>
</gene>
<feature type="non-terminal residue" evidence="1">
    <location>
        <position position="1"/>
    </location>
</feature>
<comment type="caution">
    <text evidence="1">The sequence shown here is derived from an EMBL/GenBank/DDBJ whole genome shotgun (WGS) entry which is preliminary data.</text>
</comment>
<dbReference type="EMBL" id="AUZZ01001585">
    <property type="protein sequence ID" value="EQD63899.1"/>
    <property type="molecule type" value="Genomic_DNA"/>
</dbReference>
<proteinExistence type="predicted"/>
<accession>T1CDD6</accession>
<protein>
    <submittedName>
        <fullName evidence="1">Uncharacterized protein</fullName>
    </submittedName>
</protein>
<name>T1CDD6_9ZZZZ</name>
<reference evidence="1" key="2">
    <citation type="journal article" date="2014" name="ISME J.">
        <title>Microbial stratification in low pH oxic and suboxic macroscopic growths along an acid mine drainage.</title>
        <authorList>
            <person name="Mendez-Garcia C."/>
            <person name="Mesa V."/>
            <person name="Sprenger R.R."/>
            <person name="Richter M."/>
            <person name="Diez M.S."/>
            <person name="Solano J."/>
            <person name="Bargiela R."/>
            <person name="Golyshina O.V."/>
            <person name="Manteca A."/>
            <person name="Ramos J.L."/>
            <person name="Gallego J.R."/>
            <person name="Llorente I."/>
            <person name="Martins Dos Santos V.A."/>
            <person name="Jensen O.N."/>
            <person name="Pelaez A.I."/>
            <person name="Sanchez J."/>
            <person name="Ferrer M."/>
        </authorList>
    </citation>
    <scope>NUCLEOTIDE SEQUENCE</scope>
</reference>
<evidence type="ECO:0000313" key="1">
    <source>
        <dbReference type="EMBL" id="EQD63899.1"/>
    </source>
</evidence>
<reference evidence="1" key="1">
    <citation type="submission" date="2013-08" db="EMBL/GenBank/DDBJ databases">
        <authorList>
            <person name="Mendez C."/>
            <person name="Richter M."/>
            <person name="Ferrer M."/>
            <person name="Sanchez J."/>
        </authorList>
    </citation>
    <scope>NUCLEOTIDE SEQUENCE</scope>
</reference>
<dbReference type="AlphaFoldDB" id="T1CDD6"/>
<organism evidence="1">
    <name type="scientific">mine drainage metagenome</name>
    <dbReference type="NCBI Taxonomy" id="410659"/>
    <lineage>
        <taxon>unclassified sequences</taxon>
        <taxon>metagenomes</taxon>
        <taxon>ecological metagenomes</taxon>
    </lineage>
</organism>
<sequence length="201" mass="21976">AVRASPSPRVRSFNDLAWWKAVMSDPDAQALTDGRTTPWRAVLEGGSESILGPNANTLCASVLRVCPVCISAGYHSVVHQLEGLMRCPIDGEMLRTTCPQCNKPFGPYVVQRQHGFQCGYCSASLLRNGHLDIPSERSSASESVAIAPFVEWIRRTLPQVQLPLRHKSTLGRWEGEQLVTITSNVARLALLTQVEPCPLGS</sequence>
<feature type="non-terminal residue" evidence="1">
    <location>
        <position position="201"/>
    </location>
</feature>